<dbReference type="RefSeq" id="WP_149356234.1">
    <property type="nucleotide sequence ID" value="NZ_BKBW01000007.1"/>
</dbReference>
<dbReference type="EMBL" id="BKBW01000007">
    <property type="protein sequence ID" value="GEQ76473.1"/>
    <property type="molecule type" value="Genomic_DNA"/>
</dbReference>
<sequence length="273" mass="27530">MGKSTKVDNSGANAAALMQAQLSKEQLDWAKQIYGETADERAAATAVADQVSRSQLEAQNLQNKVAQAGYEDYTSTYRPLEQKLVADAQAYDTPERRAAEAASASADVETSIAAQRGATMRAMERSGVNPASGKVMAMAGALDIGAAKAKAGAANTAMKTVEQQGYARRMDAANLGRNIASAQGTSASIASQIGAGAVGSANAGLGAATSGQGILNSGYAGAQAGLAGAANTYNQIASNEIRASQSNDAIWGAFGSAAGKIGAARIAKTGSIF</sequence>
<accession>A0A5A7MFH5</accession>
<dbReference type="Proteomes" id="UP000323105">
    <property type="component" value="Unassembled WGS sequence"/>
</dbReference>
<reference evidence="1 2" key="1">
    <citation type="journal article" date="2019" name="Microbiol. Resour. Announc.">
        <title>Draft Genome Sequence of Comamonas testosteroni TA441, a Bacterium That Has a Cryptic Phenol Degradation Gene Cluster.</title>
        <authorList>
            <person name="Arai H."/>
            <person name="Ishii M."/>
        </authorList>
    </citation>
    <scope>NUCLEOTIDE SEQUENCE [LARGE SCALE GENOMIC DNA]</scope>
    <source>
        <strain evidence="1 2">TA441</strain>
    </source>
</reference>
<organism evidence="1 2">
    <name type="scientific">Comamonas testosteroni</name>
    <name type="common">Pseudomonas testosteroni</name>
    <dbReference type="NCBI Taxonomy" id="285"/>
    <lineage>
        <taxon>Bacteria</taxon>
        <taxon>Pseudomonadati</taxon>
        <taxon>Pseudomonadota</taxon>
        <taxon>Betaproteobacteria</taxon>
        <taxon>Burkholderiales</taxon>
        <taxon>Comamonadaceae</taxon>
        <taxon>Comamonas</taxon>
    </lineage>
</organism>
<gene>
    <name evidence="1" type="ORF">CTTA_3478</name>
</gene>
<proteinExistence type="predicted"/>
<evidence type="ECO:0000313" key="2">
    <source>
        <dbReference type="Proteomes" id="UP000323105"/>
    </source>
</evidence>
<name>A0A5A7MFH5_COMTE</name>
<dbReference type="AlphaFoldDB" id="A0A5A7MFH5"/>
<protein>
    <submittedName>
        <fullName evidence="1">Uncharacterized protein</fullName>
    </submittedName>
</protein>
<comment type="caution">
    <text evidence="1">The sequence shown here is derived from an EMBL/GenBank/DDBJ whole genome shotgun (WGS) entry which is preliminary data.</text>
</comment>
<evidence type="ECO:0000313" key="1">
    <source>
        <dbReference type="EMBL" id="GEQ76473.1"/>
    </source>
</evidence>